<accession>A0A150SA41</accession>
<dbReference type="EMBL" id="JEMC01002261">
    <property type="protein sequence ID" value="KYF89267.1"/>
    <property type="molecule type" value="Genomic_DNA"/>
</dbReference>
<evidence type="ECO:0008006" key="4">
    <source>
        <dbReference type="Google" id="ProtNLM"/>
    </source>
</evidence>
<dbReference type="AlphaFoldDB" id="A0A150SA41"/>
<organism evidence="2 3">
    <name type="scientific">Sorangium cellulosum</name>
    <name type="common">Polyangium cellulosum</name>
    <dbReference type="NCBI Taxonomy" id="56"/>
    <lineage>
        <taxon>Bacteria</taxon>
        <taxon>Pseudomonadati</taxon>
        <taxon>Myxococcota</taxon>
        <taxon>Polyangia</taxon>
        <taxon>Polyangiales</taxon>
        <taxon>Polyangiaceae</taxon>
        <taxon>Sorangium</taxon>
    </lineage>
</organism>
<proteinExistence type="predicted"/>
<sequence>MNRLLSVDQVAQLLNMEHLEHRFVQRRLRVYAAERRTEFQFFRLGKFYYTTEEDLRRLIPELFAHEERDADSMRARIEALVSEVKSLKRKTEVLENTLFRLQTEAKKGA</sequence>
<keyword evidence="1" id="KW-0175">Coiled coil</keyword>
<evidence type="ECO:0000256" key="1">
    <source>
        <dbReference type="SAM" id="Coils"/>
    </source>
</evidence>
<feature type="coiled-coil region" evidence="1">
    <location>
        <begin position="70"/>
        <end position="104"/>
    </location>
</feature>
<name>A0A150SA41_SORCE</name>
<comment type="caution">
    <text evidence="2">The sequence shown here is derived from an EMBL/GenBank/DDBJ whole genome shotgun (WGS) entry which is preliminary data.</text>
</comment>
<dbReference type="Proteomes" id="UP000075515">
    <property type="component" value="Unassembled WGS sequence"/>
</dbReference>
<protein>
    <recommendedName>
        <fullName evidence="4">MerR family transcriptional regulator</fullName>
    </recommendedName>
</protein>
<evidence type="ECO:0000313" key="2">
    <source>
        <dbReference type="EMBL" id="KYF89267.1"/>
    </source>
</evidence>
<evidence type="ECO:0000313" key="3">
    <source>
        <dbReference type="Proteomes" id="UP000075515"/>
    </source>
</evidence>
<reference evidence="2 3" key="1">
    <citation type="submission" date="2014-02" db="EMBL/GenBank/DDBJ databases">
        <title>The small core and large imbalanced accessory genome model reveals a collaborative survival strategy of Sorangium cellulosum strains in nature.</title>
        <authorList>
            <person name="Han K."/>
            <person name="Peng R."/>
            <person name="Blom J."/>
            <person name="Li Y.-Z."/>
        </authorList>
    </citation>
    <scope>NUCLEOTIDE SEQUENCE [LARGE SCALE GENOMIC DNA]</scope>
    <source>
        <strain evidence="2 3">So0149</strain>
    </source>
</reference>
<gene>
    <name evidence="2" type="ORF">BE18_22810</name>
</gene>